<reference evidence="2 3" key="1">
    <citation type="submission" date="2019-03" db="EMBL/GenBank/DDBJ databases">
        <title>Diversity of the mouse oral microbiome.</title>
        <authorList>
            <person name="Joseph S."/>
            <person name="Aduse-Opoku J."/>
            <person name="Curtis M."/>
            <person name="Wade W."/>
            <person name="Hashim A."/>
        </authorList>
    </citation>
    <scope>NUCLEOTIDE SEQUENCE [LARGE SCALE GENOMIC DNA]</scope>
    <source>
        <strain evidence="2 3">P1012</strain>
    </source>
</reference>
<keyword evidence="1" id="KW-0812">Transmembrane</keyword>
<keyword evidence="1" id="KW-1133">Transmembrane helix</keyword>
<feature type="transmembrane region" description="Helical" evidence="1">
    <location>
        <begin position="148"/>
        <end position="167"/>
    </location>
</feature>
<evidence type="ECO:0000313" key="2">
    <source>
        <dbReference type="EMBL" id="TFU30224.1"/>
    </source>
</evidence>
<feature type="transmembrane region" description="Helical" evidence="1">
    <location>
        <begin position="187"/>
        <end position="210"/>
    </location>
</feature>
<evidence type="ECO:0000256" key="1">
    <source>
        <dbReference type="SAM" id="Phobius"/>
    </source>
</evidence>
<feature type="transmembrane region" description="Helical" evidence="1">
    <location>
        <begin position="66"/>
        <end position="85"/>
    </location>
</feature>
<organism evidence="2 3">
    <name type="scientific">Microbacterium paludicola</name>
    <dbReference type="NCBI Taxonomy" id="300019"/>
    <lineage>
        <taxon>Bacteria</taxon>
        <taxon>Bacillati</taxon>
        <taxon>Actinomycetota</taxon>
        <taxon>Actinomycetes</taxon>
        <taxon>Micrococcales</taxon>
        <taxon>Microbacteriaceae</taxon>
        <taxon>Microbacterium</taxon>
    </lineage>
</organism>
<keyword evidence="1" id="KW-0472">Membrane</keyword>
<dbReference type="EMBL" id="SPQB01000065">
    <property type="protein sequence ID" value="TFU30224.1"/>
    <property type="molecule type" value="Genomic_DNA"/>
</dbReference>
<dbReference type="AlphaFoldDB" id="A0A4Y9FLZ8"/>
<name>A0A4Y9FLZ8_9MICO</name>
<dbReference type="Proteomes" id="UP000298358">
    <property type="component" value="Unassembled WGS sequence"/>
</dbReference>
<protein>
    <submittedName>
        <fullName evidence="2">Uncharacterized protein</fullName>
    </submittedName>
</protein>
<evidence type="ECO:0000313" key="3">
    <source>
        <dbReference type="Proteomes" id="UP000298358"/>
    </source>
</evidence>
<proteinExistence type="predicted"/>
<comment type="caution">
    <text evidence="2">The sequence shown here is derived from an EMBL/GenBank/DDBJ whole genome shotgun (WGS) entry which is preliminary data.</text>
</comment>
<accession>A0A4Y9FLZ8</accession>
<feature type="transmembrane region" description="Helical" evidence="1">
    <location>
        <begin position="222"/>
        <end position="241"/>
    </location>
</feature>
<keyword evidence="3" id="KW-1185">Reference proteome</keyword>
<feature type="transmembrane region" description="Helical" evidence="1">
    <location>
        <begin position="113"/>
        <end position="136"/>
    </location>
</feature>
<feature type="transmembrane region" description="Helical" evidence="1">
    <location>
        <begin position="35"/>
        <end position="59"/>
    </location>
</feature>
<sequence length="251" mass="26209">MLANAIPPFKFHLLAAGIGIVVGTAAFIADDIHGLMGAILMGIVSSASTWMLGATFIGALARNPPAGAVSAGVFGAGVTVTYYTLRWFVLRPWTFSAPDISAATWNSPQGIKFLLIAAVWVIGTTIGAATLGALANRLLRRKSPPRRDLWNGVWLGTCLAPALAYLPELVTNAVAAASWTGLDADTGGLFVLTSTITSGLLVAVTVTWWATRSPGISSWWRFAGVAVATALVLAVLFRLASDLFLAVTALL</sequence>
<feature type="transmembrane region" description="Helical" evidence="1">
    <location>
        <begin position="12"/>
        <end position="29"/>
    </location>
</feature>
<gene>
    <name evidence="2" type="ORF">E4U02_14895</name>
</gene>
<dbReference type="RefSeq" id="WP_135115593.1">
    <property type="nucleotide sequence ID" value="NZ_JADGLL010000065.1"/>
</dbReference>